<feature type="compositionally biased region" description="Low complexity" evidence="10">
    <location>
        <begin position="85"/>
        <end position="94"/>
    </location>
</feature>
<dbReference type="GO" id="GO:0055085">
    <property type="term" value="P:transmembrane transport"/>
    <property type="evidence" value="ECO:0007669"/>
    <property type="project" value="InterPro"/>
</dbReference>
<keyword evidence="6" id="KW-0812">Transmembrane</keyword>
<evidence type="ECO:0000313" key="12">
    <source>
        <dbReference type="EMBL" id="SDX50166.1"/>
    </source>
</evidence>
<evidence type="ECO:0000256" key="7">
    <source>
        <dbReference type="ARBA" id="ARBA00022927"/>
    </source>
</evidence>
<evidence type="ECO:0000256" key="8">
    <source>
        <dbReference type="ARBA" id="ARBA00022989"/>
    </source>
</evidence>
<dbReference type="Pfam" id="PF03544">
    <property type="entry name" value="TonB_C"/>
    <property type="match status" value="1"/>
</dbReference>
<dbReference type="SUPFAM" id="SSF74653">
    <property type="entry name" value="TolA/TonB C-terminal domain"/>
    <property type="match status" value="1"/>
</dbReference>
<evidence type="ECO:0000256" key="5">
    <source>
        <dbReference type="ARBA" id="ARBA00022519"/>
    </source>
</evidence>
<keyword evidence="8" id="KW-1133">Transmembrane helix</keyword>
<comment type="subcellular location">
    <subcellularLocation>
        <location evidence="1">Cell inner membrane</location>
        <topology evidence="1">Single-pass membrane protein</topology>
        <orientation evidence="1">Periplasmic side</orientation>
    </subcellularLocation>
</comment>
<keyword evidence="7" id="KW-0653">Protein transport</keyword>
<name>A0A1H3C7U7_9GAMM</name>
<dbReference type="PROSITE" id="PS52015">
    <property type="entry name" value="TONB_CTD"/>
    <property type="match status" value="1"/>
</dbReference>
<evidence type="ECO:0000256" key="1">
    <source>
        <dbReference type="ARBA" id="ARBA00004383"/>
    </source>
</evidence>
<evidence type="ECO:0000313" key="13">
    <source>
        <dbReference type="Proteomes" id="UP000199675"/>
    </source>
</evidence>
<accession>A0A1H3C7U7</accession>
<evidence type="ECO:0000256" key="6">
    <source>
        <dbReference type="ARBA" id="ARBA00022692"/>
    </source>
</evidence>
<dbReference type="InterPro" id="IPR051045">
    <property type="entry name" value="TonB-dependent_transducer"/>
</dbReference>
<dbReference type="GO" id="GO:0005886">
    <property type="term" value="C:plasma membrane"/>
    <property type="evidence" value="ECO:0007669"/>
    <property type="project" value="UniProtKB-SubCell"/>
</dbReference>
<evidence type="ECO:0000256" key="10">
    <source>
        <dbReference type="SAM" id="MobiDB-lite"/>
    </source>
</evidence>
<organism evidence="12 13">
    <name type="scientific">Marinobacter mobilis</name>
    <dbReference type="NCBI Taxonomy" id="488533"/>
    <lineage>
        <taxon>Bacteria</taxon>
        <taxon>Pseudomonadati</taxon>
        <taxon>Pseudomonadota</taxon>
        <taxon>Gammaproteobacteria</taxon>
        <taxon>Pseudomonadales</taxon>
        <taxon>Marinobacteraceae</taxon>
        <taxon>Marinobacter</taxon>
    </lineage>
</organism>
<dbReference type="PANTHER" id="PTHR33446">
    <property type="entry name" value="PROTEIN TONB-RELATED"/>
    <property type="match status" value="1"/>
</dbReference>
<dbReference type="OrthoDB" id="6077935at2"/>
<dbReference type="Gene3D" id="3.30.1150.10">
    <property type="match status" value="1"/>
</dbReference>
<reference evidence="12 13" key="1">
    <citation type="submission" date="2016-10" db="EMBL/GenBank/DDBJ databases">
        <authorList>
            <person name="de Groot N.N."/>
        </authorList>
    </citation>
    <scope>NUCLEOTIDE SEQUENCE [LARGE SCALE GENOMIC DNA]</scope>
    <source>
        <strain evidence="12 13">CGMCC 1.7059</strain>
    </source>
</reference>
<evidence type="ECO:0000256" key="4">
    <source>
        <dbReference type="ARBA" id="ARBA00022475"/>
    </source>
</evidence>
<dbReference type="InterPro" id="IPR006260">
    <property type="entry name" value="TonB/TolA_C"/>
</dbReference>
<dbReference type="STRING" id="488533.SAMN04487960_11066"/>
<dbReference type="EMBL" id="FNNE01000010">
    <property type="protein sequence ID" value="SDX50166.1"/>
    <property type="molecule type" value="Genomic_DNA"/>
</dbReference>
<evidence type="ECO:0000256" key="3">
    <source>
        <dbReference type="ARBA" id="ARBA00022448"/>
    </source>
</evidence>
<keyword evidence="4" id="KW-1003">Cell membrane</keyword>
<keyword evidence="13" id="KW-1185">Reference proteome</keyword>
<feature type="region of interest" description="Disordered" evidence="10">
    <location>
        <begin position="53"/>
        <end position="151"/>
    </location>
</feature>
<dbReference type="GO" id="GO:0015031">
    <property type="term" value="P:protein transport"/>
    <property type="evidence" value="ECO:0007669"/>
    <property type="project" value="UniProtKB-KW"/>
</dbReference>
<feature type="compositionally biased region" description="Low complexity" evidence="10">
    <location>
        <begin position="126"/>
        <end position="145"/>
    </location>
</feature>
<dbReference type="RefSeq" id="WP_091816442.1">
    <property type="nucleotide sequence ID" value="NZ_FNNE01000010.1"/>
</dbReference>
<evidence type="ECO:0000256" key="9">
    <source>
        <dbReference type="ARBA" id="ARBA00023136"/>
    </source>
</evidence>
<feature type="compositionally biased region" description="Pro residues" evidence="10">
    <location>
        <begin position="72"/>
        <end position="84"/>
    </location>
</feature>
<comment type="similarity">
    <text evidence="2">Belongs to the TonB family.</text>
</comment>
<evidence type="ECO:0000259" key="11">
    <source>
        <dbReference type="PROSITE" id="PS52015"/>
    </source>
</evidence>
<sequence>MTPLHRRILVVPAMALAAMVIALALPQAPLLQPPGVMDTTSMAPAIRLTLAPAQSQPAEPAVTAEPQTEATPQPPQPDPVPPEPVVRTPEPAAAKPETVAIEPASSVPEPALSAADPQPPVPDPSTPVAATTATTEVQPAPTAVPLNSGQSTATDTYLSQLMRHLGRHFVYPRRAQRLGQEGTPVVRFSFDRSGTLVDWRLEEGSGYNLLDQAALDLLKAAAPLPAIPDDMSGTRFSFTLPVRFHLR</sequence>
<dbReference type="AlphaFoldDB" id="A0A1H3C7U7"/>
<keyword evidence="9" id="KW-0472">Membrane</keyword>
<dbReference type="Proteomes" id="UP000199675">
    <property type="component" value="Unassembled WGS sequence"/>
</dbReference>
<dbReference type="InterPro" id="IPR037682">
    <property type="entry name" value="TonB_C"/>
</dbReference>
<feature type="domain" description="TonB C-terminal" evidence="11">
    <location>
        <begin position="156"/>
        <end position="247"/>
    </location>
</feature>
<proteinExistence type="inferred from homology"/>
<evidence type="ECO:0000256" key="2">
    <source>
        <dbReference type="ARBA" id="ARBA00006555"/>
    </source>
</evidence>
<keyword evidence="3" id="KW-0813">Transport</keyword>
<gene>
    <name evidence="12" type="ORF">SAMN04487960_11066</name>
</gene>
<dbReference type="NCBIfam" id="TIGR01352">
    <property type="entry name" value="tonB_Cterm"/>
    <property type="match status" value="1"/>
</dbReference>
<protein>
    <submittedName>
        <fullName evidence="12">Protein TonB</fullName>
    </submittedName>
</protein>
<keyword evidence="5" id="KW-0997">Cell inner membrane</keyword>